<comment type="pathway">
    <text evidence="8">Purine metabolism; IMP biosynthesis via de novo pathway; 5-amino-1-(5-phospho-D-ribosyl)imidazole from N(2)-formyl-N(1)-(5-phospho-D-ribosyl)glycinamide: step 1/2.</text>
</comment>
<dbReference type="PANTHER" id="PTHR43555">
    <property type="entry name" value="PHOSPHORIBOSYLFORMYLGLYCINAMIDINE SYNTHASE SUBUNIT PURL"/>
    <property type="match status" value="1"/>
</dbReference>
<evidence type="ECO:0000256" key="3">
    <source>
        <dbReference type="ARBA" id="ARBA00022723"/>
    </source>
</evidence>
<feature type="binding site" evidence="8">
    <location>
        <position position="519"/>
    </location>
    <ligand>
        <name>substrate</name>
    </ligand>
</feature>
<evidence type="ECO:0000259" key="11">
    <source>
        <dbReference type="Pfam" id="PF18072"/>
    </source>
</evidence>
<evidence type="ECO:0000256" key="7">
    <source>
        <dbReference type="ARBA" id="ARBA00022842"/>
    </source>
</evidence>
<accession>A0A7C5XGJ1</accession>
<feature type="domain" description="PurM-like C-terminal" evidence="10">
    <location>
        <begin position="187"/>
        <end position="339"/>
    </location>
</feature>
<dbReference type="NCBIfam" id="TIGR01736">
    <property type="entry name" value="FGAM_synth_II"/>
    <property type="match status" value="1"/>
</dbReference>
<feature type="binding site" evidence="8">
    <location>
        <position position="78"/>
    </location>
    <ligand>
        <name>Mg(2+)</name>
        <dbReference type="ChEBI" id="CHEBI:18420"/>
        <label>1</label>
    </ligand>
</feature>
<feature type="binding site" evidence="8">
    <location>
        <position position="224"/>
    </location>
    <ligand>
        <name>substrate</name>
    </ligand>
</feature>
<feature type="binding site" evidence="8">
    <location>
        <position position="252"/>
    </location>
    <ligand>
        <name>Mg(2+)</name>
        <dbReference type="ChEBI" id="CHEBI:18420"/>
        <label>2</label>
    </ligand>
</feature>
<evidence type="ECO:0000256" key="8">
    <source>
        <dbReference type="HAMAP-Rule" id="MF_00420"/>
    </source>
</evidence>
<feature type="binding site" evidence="8">
    <location>
        <position position="516"/>
    </location>
    <ligand>
        <name>ATP</name>
        <dbReference type="ChEBI" id="CHEBI:30616"/>
    </ligand>
</feature>
<dbReference type="CDD" id="cd02203">
    <property type="entry name" value="PurL_repeat1"/>
    <property type="match status" value="1"/>
</dbReference>
<gene>
    <name evidence="8 12" type="primary">purL</name>
    <name evidence="12" type="ORF">ENM84_00195</name>
</gene>
<feature type="binding site" evidence="8">
    <location>
        <begin position="295"/>
        <end position="297"/>
    </location>
    <ligand>
        <name>substrate</name>
    </ligand>
</feature>
<dbReference type="InterPro" id="IPR036921">
    <property type="entry name" value="PurM-like_N_sf"/>
</dbReference>
<comment type="subunit">
    <text evidence="8">Monomer. Part of the FGAM synthase complex composed of 1 PurL, 1 PurQ and 2 PurS subunits.</text>
</comment>
<keyword evidence="3 8" id="KW-0479">Metal-binding</keyword>
<dbReference type="PIRSF" id="PIRSF001587">
    <property type="entry name" value="FGAM_synthase_II"/>
    <property type="match status" value="1"/>
</dbReference>
<evidence type="ECO:0000256" key="6">
    <source>
        <dbReference type="ARBA" id="ARBA00022840"/>
    </source>
</evidence>
<dbReference type="GO" id="GO:0006189">
    <property type="term" value="P:'de novo' IMP biosynthetic process"/>
    <property type="evidence" value="ECO:0007669"/>
    <property type="project" value="UniProtKB-UniRule"/>
</dbReference>
<feature type="active site" evidence="8">
    <location>
        <position position="34"/>
    </location>
</feature>
<keyword evidence="5 8" id="KW-0658">Purine biosynthesis</keyword>
<dbReference type="InterPro" id="IPR036676">
    <property type="entry name" value="PurM-like_C_sf"/>
</dbReference>
<comment type="subcellular location">
    <subcellularLocation>
        <location evidence="8">Cytoplasm</location>
    </subcellularLocation>
</comment>
<dbReference type="GO" id="GO:0005737">
    <property type="term" value="C:cytoplasm"/>
    <property type="evidence" value="ECO:0007669"/>
    <property type="project" value="UniProtKB-SubCell"/>
</dbReference>
<feature type="binding site" evidence="8">
    <location>
        <position position="76"/>
    </location>
    <ligand>
        <name>ATP</name>
        <dbReference type="ChEBI" id="CHEBI:30616"/>
    </ligand>
</feature>
<feature type="domain" description="PurM-like N-terminal" evidence="9">
    <location>
        <begin position="59"/>
        <end position="174"/>
    </location>
</feature>
<comment type="caution">
    <text evidence="12">The sequence shown here is derived from an EMBL/GenBank/DDBJ whole genome shotgun (WGS) entry which is preliminary data.</text>
</comment>
<feature type="active site" description="Proton acceptor" evidence="8">
    <location>
        <position position="80"/>
    </location>
</feature>
<evidence type="ECO:0000256" key="2">
    <source>
        <dbReference type="ARBA" id="ARBA00022598"/>
    </source>
</evidence>
<dbReference type="Gene3D" id="3.30.1330.10">
    <property type="entry name" value="PurM-like, N-terminal domain"/>
    <property type="match status" value="2"/>
</dbReference>
<dbReference type="GO" id="GO:0000287">
    <property type="term" value="F:magnesium ion binding"/>
    <property type="evidence" value="ECO:0007669"/>
    <property type="project" value="UniProtKB-UniRule"/>
</dbReference>
<comment type="function">
    <text evidence="8">Part of the phosphoribosylformylglycinamidine synthase complex involved in the purines biosynthetic pathway. Catalyzes the ATP-dependent conversion of formylglycinamide ribonucleotide (FGAR) and glutamine to yield formylglycinamidine ribonucleotide (FGAM) and glutamate. The FGAM synthase complex is composed of three subunits. PurQ produces an ammonia molecule by converting glutamine to glutamate. PurL transfers the ammonia molecule to FGAR to form FGAM in an ATP-dependent manner. PurS interacts with PurQ and PurL and is thought to assist in the transfer of the ammonia molecule from PurQ to PurL.</text>
</comment>
<dbReference type="InterPro" id="IPR010074">
    <property type="entry name" value="PRibForGlyAmidine_synth_PurL"/>
</dbReference>
<dbReference type="SUPFAM" id="SSF56042">
    <property type="entry name" value="PurM C-terminal domain-like"/>
    <property type="match status" value="2"/>
</dbReference>
<sequence>MPLTKEEINEIKKILGRDPTLEELAMFEAQWSEHCSYKSSRILLKLLPSEGKNVLVGPGRDAPVVKLFNDIAVVFKIESHNHPSAVDPYNGAATGIGGIVRDILSLGAKPIALLDMLYMGIPRNPHSNWLIRGIVKGISDYGNRIGVPTVAGDTWFDSSFNTQPLVNVACIGIASVNSIVLDSPKPKDLILIIGNATGRDGLLGSSFASKPLSEDVDRDIGAVQVGDPLTEKLLIDSIQSLVSRKLVKYIKDLGGGGLTTAISEIASDYNLGVVIQLEKLHTRQKLTALEMLVSESQERMLIVVDIAKIRDVEETLNKLDIQYSVIGYFTDDGIIKVFYNGIKVAEVPAKELAKPRPIRRESNPPIDALKGLKAVYNMFPEPDIEKAILILLSSPNIASKRWIFEQYDHEVGDRTVLKPGYGDAAVLRLLDGSSRGLAVKGDANPRYTSIDPFNGAANAVGECFRNLVAVGSKPIAIVDELNAGNPEKPEHFWYFEMMLKGVSWMAEELKLPVVGGKVSFYNEDYMGRQVKPTTTIVGVGKMRNISEAMTMDFKETSSVIAIIGVTYPELGGSEYIHQLFNIEEGEIPKPRPASELRNAKFILNAIKHGLVNAVHDISTGGLAIALSEMAILGGLGFEVDISKVYARGIYRVDELLFSETQARYIVEVKSNRVDEFKSLANKMNVSISIIGKVIGDFKVSIYNGSKVVAILDLNVMKDIYNNSLYREIEGGM</sequence>
<keyword evidence="4 8" id="KW-0547">Nucleotide-binding</keyword>
<dbReference type="EMBL" id="DRZI01000006">
    <property type="protein sequence ID" value="HHP81061.1"/>
    <property type="molecule type" value="Genomic_DNA"/>
</dbReference>
<evidence type="ECO:0000256" key="5">
    <source>
        <dbReference type="ARBA" id="ARBA00022755"/>
    </source>
</evidence>
<dbReference type="Pfam" id="PF02769">
    <property type="entry name" value="AIRS_C"/>
    <property type="match status" value="2"/>
</dbReference>
<keyword evidence="2 8" id="KW-0436">Ligase</keyword>
<dbReference type="NCBIfam" id="NF002290">
    <property type="entry name" value="PRK01213.1"/>
    <property type="match status" value="1"/>
</dbReference>
<protein>
    <recommendedName>
        <fullName evidence="8">Phosphoribosylformylglycinamidine synthase subunit PurL</fullName>
        <shortName evidence="8">FGAM synthase</shortName>
        <ecNumber evidence="8">6.3.5.3</ecNumber>
    </recommendedName>
    <alternativeName>
        <fullName evidence="8">Formylglycinamide ribonucleotide amidotransferase subunit II</fullName>
        <shortName evidence="8">FGAR amidotransferase II</shortName>
        <shortName evidence="8">FGAR-AT II</shortName>
    </alternativeName>
    <alternativeName>
        <fullName evidence="8">Glutamine amidotransferase PurL</fullName>
    </alternativeName>
    <alternativeName>
        <fullName evidence="8">Phosphoribosylformylglycinamidine synthase subunit II</fullName>
    </alternativeName>
</protein>
<evidence type="ECO:0000259" key="9">
    <source>
        <dbReference type="Pfam" id="PF00586"/>
    </source>
</evidence>
<dbReference type="EC" id="6.3.5.3" evidence="8"/>
<feature type="binding site" evidence="8">
    <location>
        <begin position="79"/>
        <end position="82"/>
    </location>
    <ligand>
        <name>substrate</name>
    </ligand>
</feature>
<feature type="binding site" evidence="8">
    <location>
        <position position="37"/>
    </location>
    <ligand>
        <name>ATP</name>
        <dbReference type="ChEBI" id="CHEBI:30616"/>
    </ligand>
</feature>
<proteinExistence type="inferred from homology"/>
<keyword evidence="6 8" id="KW-0067">ATP-binding</keyword>
<keyword evidence="7 8" id="KW-0460">Magnesium</keyword>
<evidence type="ECO:0000256" key="4">
    <source>
        <dbReference type="ARBA" id="ARBA00022741"/>
    </source>
</evidence>
<dbReference type="GO" id="GO:0004642">
    <property type="term" value="F:phosphoribosylformylglycinamidine synthase activity"/>
    <property type="evidence" value="ECO:0007669"/>
    <property type="project" value="UniProtKB-UniRule"/>
</dbReference>
<evidence type="ECO:0000313" key="12">
    <source>
        <dbReference type="EMBL" id="HHP81061.1"/>
    </source>
</evidence>
<feature type="binding site" evidence="8">
    <location>
        <position position="101"/>
    </location>
    <ligand>
        <name>substrate</name>
    </ligand>
</feature>
<name>A0A7C5XGJ1_9CREN</name>
<reference evidence="12" key="1">
    <citation type="journal article" date="2020" name="mSystems">
        <title>Genome- and Community-Level Interaction Insights into Carbon Utilization and Element Cycling Functions of Hydrothermarchaeota in Hydrothermal Sediment.</title>
        <authorList>
            <person name="Zhou Z."/>
            <person name="Liu Y."/>
            <person name="Xu W."/>
            <person name="Pan J."/>
            <person name="Luo Z.H."/>
            <person name="Li M."/>
        </authorList>
    </citation>
    <scope>NUCLEOTIDE SEQUENCE [LARGE SCALE GENOMIC DNA]</scope>
    <source>
        <strain evidence="12">SpSt-1121</strain>
    </source>
</reference>
<feature type="domain" description="PurM-like N-terminal" evidence="9">
    <location>
        <begin position="422"/>
        <end position="540"/>
    </location>
</feature>
<comment type="caution">
    <text evidence="8">Lacks conserved residue(s) required for the propagation of feature annotation.</text>
</comment>
<evidence type="ECO:0000256" key="1">
    <source>
        <dbReference type="ARBA" id="ARBA00022490"/>
    </source>
</evidence>
<dbReference type="Gene3D" id="3.90.650.10">
    <property type="entry name" value="PurM-like C-terminal domain"/>
    <property type="match status" value="2"/>
</dbReference>
<feature type="binding site" evidence="8">
    <location>
        <position position="102"/>
    </location>
    <ligand>
        <name>Mg(2+)</name>
        <dbReference type="ChEBI" id="CHEBI:18420"/>
        <label>2</label>
    </ligand>
</feature>
<keyword evidence="1 8" id="KW-0963">Cytoplasm</keyword>
<dbReference type="InterPro" id="IPR010918">
    <property type="entry name" value="PurM-like_C_dom"/>
</dbReference>
<organism evidence="12">
    <name type="scientific">Ignisphaera aggregans</name>
    <dbReference type="NCBI Taxonomy" id="334771"/>
    <lineage>
        <taxon>Archaea</taxon>
        <taxon>Thermoproteota</taxon>
        <taxon>Thermoprotei</taxon>
        <taxon>Desulfurococcales</taxon>
        <taxon>Desulfurococcaceae</taxon>
        <taxon>Ignisphaera</taxon>
    </lineage>
</organism>
<feature type="domain" description="Phosphoribosylformylglycinamidine synthase linker" evidence="11">
    <location>
        <begin position="2"/>
        <end position="38"/>
    </location>
</feature>
<feature type="domain" description="PurM-like C-terminal" evidence="10">
    <location>
        <begin position="562"/>
        <end position="701"/>
    </location>
</feature>
<dbReference type="Pfam" id="PF18072">
    <property type="entry name" value="FGAR-AT_linker"/>
    <property type="match status" value="1"/>
</dbReference>
<evidence type="ECO:0000259" key="10">
    <source>
        <dbReference type="Pfam" id="PF02769"/>
    </source>
</evidence>
<dbReference type="InterPro" id="IPR016188">
    <property type="entry name" value="PurM-like_N"/>
</dbReference>
<feature type="binding site" evidence="8">
    <location>
        <position position="479"/>
    </location>
    <ligand>
        <name>ATP</name>
        <dbReference type="ChEBI" id="CHEBI:30616"/>
    </ligand>
</feature>
<dbReference type="CDD" id="cd02204">
    <property type="entry name" value="PurL_repeat2"/>
    <property type="match status" value="1"/>
</dbReference>
<dbReference type="GO" id="GO:0005524">
    <property type="term" value="F:ATP binding"/>
    <property type="evidence" value="ECO:0007669"/>
    <property type="project" value="UniProtKB-UniRule"/>
</dbReference>
<dbReference type="Pfam" id="PF00586">
    <property type="entry name" value="AIRS"/>
    <property type="match status" value="2"/>
</dbReference>
<dbReference type="PANTHER" id="PTHR43555:SF1">
    <property type="entry name" value="PHOSPHORIBOSYLFORMYLGLYCINAMIDINE SYNTHASE SUBUNIT PURL"/>
    <property type="match status" value="1"/>
</dbReference>
<comment type="catalytic activity">
    <reaction evidence="8">
        <text>N(2)-formyl-N(1)-(5-phospho-beta-D-ribosyl)glycinamide + L-glutamine + ATP + H2O = 2-formamido-N(1)-(5-O-phospho-beta-D-ribosyl)acetamidine + L-glutamate + ADP + phosphate + H(+)</text>
        <dbReference type="Rhea" id="RHEA:17129"/>
        <dbReference type="ChEBI" id="CHEBI:15377"/>
        <dbReference type="ChEBI" id="CHEBI:15378"/>
        <dbReference type="ChEBI" id="CHEBI:29985"/>
        <dbReference type="ChEBI" id="CHEBI:30616"/>
        <dbReference type="ChEBI" id="CHEBI:43474"/>
        <dbReference type="ChEBI" id="CHEBI:58359"/>
        <dbReference type="ChEBI" id="CHEBI:147286"/>
        <dbReference type="ChEBI" id="CHEBI:147287"/>
        <dbReference type="ChEBI" id="CHEBI:456216"/>
        <dbReference type="EC" id="6.3.5.3"/>
    </reaction>
</comment>
<dbReference type="InterPro" id="IPR041609">
    <property type="entry name" value="PurL_linker"/>
</dbReference>
<dbReference type="SUPFAM" id="SSF55326">
    <property type="entry name" value="PurM N-terminal domain-like"/>
    <property type="match status" value="2"/>
</dbReference>
<dbReference type="HAMAP" id="MF_00420">
    <property type="entry name" value="PurL_2"/>
    <property type="match status" value="1"/>
</dbReference>
<dbReference type="AlphaFoldDB" id="A0A7C5XGJ1"/>
<dbReference type="UniPathway" id="UPA00074">
    <property type="reaction ID" value="UER00128"/>
</dbReference>
<comment type="similarity">
    <text evidence="8">Belongs to the FGAMS family.</text>
</comment>